<dbReference type="OrthoDB" id="9790355at2"/>
<comment type="caution">
    <text evidence="11">The sequence shown here is derived from an EMBL/GenBank/DDBJ whole genome shotgun (WGS) entry which is preliminary data.</text>
</comment>
<dbReference type="Pfam" id="PF01769">
    <property type="entry name" value="MgtE"/>
    <property type="match status" value="1"/>
</dbReference>
<evidence type="ECO:0000313" key="12">
    <source>
        <dbReference type="Proteomes" id="UP000321574"/>
    </source>
</evidence>
<evidence type="ECO:0000256" key="8">
    <source>
        <dbReference type="PROSITE-ProRule" id="PRU00703"/>
    </source>
</evidence>
<keyword evidence="7 9" id="KW-0472">Membrane</keyword>
<dbReference type="InterPro" id="IPR006669">
    <property type="entry name" value="MgtE_transporter"/>
</dbReference>
<dbReference type="InterPro" id="IPR006667">
    <property type="entry name" value="SLC41_membr_dom"/>
</dbReference>
<gene>
    <name evidence="11" type="primary">mgtE</name>
    <name evidence="11" type="ORF">FHP05_05615</name>
</gene>
<dbReference type="SUPFAM" id="SSF54631">
    <property type="entry name" value="CBS-domain pair"/>
    <property type="match status" value="1"/>
</dbReference>
<comment type="subunit">
    <text evidence="9">Homodimer.</text>
</comment>
<keyword evidence="9" id="KW-0479">Metal-binding</keyword>
<comment type="similarity">
    <text evidence="2 9">Belongs to the SLC41A transporter family.</text>
</comment>
<dbReference type="GO" id="GO:0005886">
    <property type="term" value="C:plasma membrane"/>
    <property type="evidence" value="ECO:0007669"/>
    <property type="project" value="UniProtKB-SubCell"/>
</dbReference>
<sequence>MSKKRKVLSKETVGELMTLDFITLHESFTVKQALDHVKKHAKEMKNIHYLYVSQHDHTLTGTLSLRELLGADENLMIKQIMTHDIHRLLIDLDQEEAAKVFRDTDLVSIPVVDIKGKLIGVVHVEDILDVMQEEATEDFQKMAPVSLLEDGLKNASMFTLYRKRIGWLVVLVFMNVFSGAGIAHFEDVIESNIALVFFLPLLVDSGGNAGSQSATLMIRAMAIGDIKVKDWLKMFTKEISVAIALGITMALAVATVGMFRGGVEIAVVVALTMVLIVIVGSLIGMSLPFIFKKLELDPATASAPLITSIADITGVLIYFSIAAWFLSL</sequence>
<evidence type="ECO:0000259" key="10">
    <source>
        <dbReference type="PROSITE" id="PS51371"/>
    </source>
</evidence>
<evidence type="ECO:0000256" key="4">
    <source>
        <dbReference type="ARBA" id="ARBA00022692"/>
    </source>
</evidence>
<dbReference type="RefSeq" id="WP_147666249.1">
    <property type="nucleotide sequence ID" value="NZ_VDUW01000002.1"/>
</dbReference>
<feature type="domain" description="CBS" evidence="10">
    <location>
        <begin position="81"/>
        <end position="137"/>
    </location>
</feature>
<comment type="function">
    <text evidence="9">Acts as a magnesium transporter.</text>
</comment>
<feature type="transmembrane region" description="Helical" evidence="9">
    <location>
        <begin position="303"/>
        <end position="326"/>
    </location>
</feature>
<evidence type="ECO:0000256" key="2">
    <source>
        <dbReference type="ARBA" id="ARBA00009749"/>
    </source>
</evidence>
<proteinExistence type="inferred from homology"/>
<dbReference type="GO" id="GO:0015095">
    <property type="term" value="F:magnesium ion transmembrane transporter activity"/>
    <property type="evidence" value="ECO:0007669"/>
    <property type="project" value="UniProtKB-UniRule"/>
</dbReference>
<dbReference type="AlphaFoldDB" id="A0A5C8NZT8"/>
<dbReference type="PANTHER" id="PTHR41394">
    <property type="entry name" value="MAGNESIUM TRANSPORTER MGTE"/>
    <property type="match status" value="1"/>
</dbReference>
<protein>
    <recommendedName>
        <fullName evidence="9">Magnesium transporter MgtE</fullName>
    </recommendedName>
</protein>
<dbReference type="InterPro" id="IPR046342">
    <property type="entry name" value="CBS_dom_sf"/>
</dbReference>
<accession>A0A5C8NZT8</accession>
<keyword evidence="12" id="KW-1185">Reference proteome</keyword>
<keyword evidence="6 9" id="KW-1133">Transmembrane helix</keyword>
<keyword evidence="8" id="KW-0129">CBS domain</keyword>
<feature type="transmembrane region" description="Helical" evidence="9">
    <location>
        <begin position="239"/>
        <end position="259"/>
    </location>
</feature>
<name>A0A5C8NZT8_9BACI</name>
<organism evidence="11 12">
    <name type="scientific">Cerasibacillus terrae</name>
    <dbReference type="NCBI Taxonomy" id="2498845"/>
    <lineage>
        <taxon>Bacteria</taxon>
        <taxon>Bacillati</taxon>
        <taxon>Bacillota</taxon>
        <taxon>Bacilli</taxon>
        <taxon>Bacillales</taxon>
        <taxon>Bacillaceae</taxon>
        <taxon>Cerasibacillus</taxon>
    </lineage>
</organism>
<dbReference type="Proteomes" id="UP000321574">
    <property type="component" value="Unassembled WGS sequence"/>
</dbReference>
<dbReference type="Pfam" id="PF00571">
    <property type="entry name" value="CBS"/>
    <property type="match status" value="2"/>
</dbReference>
<feature type="transmembrane region" description="Helical" evidence="9">
    <location>
        <begin position="265"/>
        <end position="291"/>
    </location>
</feature>
<evidence type="ECO:0000256" key="5">
    <source>
        <dbReference type="ARBA" id="ARBA00022842"/>
    </source>
</evidence>
<dbReference type="NCBIfam" id="TIGR00400">
    <property type="entry name" value="mgtE"/>
    <property type="match status" value="1"/>
</dbReference>
<dbReference type="EMBL" id="VDUW01000002">
    <property type="protein sequence ID" value="TXL66849.1"/>
    <property type="molecule type" value="Genomic_DNA"/>
</dbReference>
<evidence type="ECO:0000313" key="11">
    <source>
        <dbReference type="EMBL" id="TXL66849.1"/>
    </source>
</evidence>
<dbReference type="CDD" id="cd04606">
    <property type="entry name" value="CBS_pair_Mg_transporter"/>
    <property type="match status" value="1"/>
</dbReference>
<comment type="subcellular location">
    <subcellularLocation>
        <location evidence="9">Cell membrane</location>
        <topology evidence="9">Multi-pass membrane protein</topology>
    </subcellularLocation>
    <subcellularLocation>
        <location evidence="1">Membrane</location>
        <topology evidence="1">Multi-pass membrane protein</topology>
    </subcellularLocation>
</comment>
<comment type="caution">
    <text evidence="9">Lacks conserved residue(s) required for the propagation of feature annotation.</text>
</comment>
<keyword evidence="3 9" id="KW-0813">Transport</keyword>
<dbReference type="PANTHER" id="PTHR41394:SF8">
    <property type="entry name" value="MAGNESIUM TRANSPORTER MGTE"/>
    <property type="match status" value="1"/>
</dbReference>
<keyword evidence="4 9" id="KW-0812">Transmembrane</keyword>
<evidence type="ECO:0000256" key="7">
    <source>
        <dbReference type="ARBA" id="ARBA00023136"/>
    </source>
</evidence>
<dbReference type="SMART" id="SM00116">
    <property type="entry name" value="CBS"/>
    <property type="match status" value="2"/>
</dbReference>
<dbReference type="InterPro" id="IPR000644">
    <property type="entry name" value="CBS_dom"/>
</dbReference>
<dbReference type="PROSITE" id="PS51371">
    <property type="entry name" value="CBS"/>
    <property type="match status" value="1"/>
</dbReference>
<reference evidence="11 12" key="1">
    <citation type="submission" date="2019-06" db="EMBL/GenBank/DDBJ databases">
        <title>Cerasibacillus sp. nov., isolated from maize field.</title>
        <authorList>
            <person name="Lin S.-Y."/>
            <person name="Tsai C.-F."/>
            <person name="Young C.-C."/>
        </authorList>
    </citation>
    <scope>NUCLEOTIDE SEQUENCE [LARGE SCALE GENOMIC DNA]</scope>
    <source>
        <strain evidence="11 12">CC-CFT480</strain>
    </source>
</reference>
<dbReference type="Gene3D" id="1.10.357.20">
    <property type="entry name" value="SLC41 divalent cation transporters, integral membrane domain"/>
    <property type="match status" value="1"/>
</dbReference>
<dbReference type="Gene3D" id="3.10.580.10">
    <property type="entry name" value="CBS-domain"/>
    <property type="match status" value="1"/>
</dbReference>
<dbReference type="GO" id="GO:0046872">
    <property type="term" value="F:metal ion binding"/>
    <property type="evidence" value="ECO:0007669"/>
    <property type="project" value="UniProtKB-KW"/>
</dbReference>
<evidence type="ECO:0000256" key="6">
    <source>
        <dbReference type="ARBA" id="ARBA00022989"/>
    </source>
</evidence>
<evidence type="ECO:0000256" key="1">
    <source>
        <dbReference type="ARBA" id="ARBA00004141"/>
    </source>
</evidence>
<feature type="transmembrane region" description="Helical" evidence="9">
    <location>
        <begin position="165"/>
        <end position="185"/>
    </location>
</feature>
<evidence type="ECO:0000256" key="3">
    <source>
        <dbReference type="ARBA" id="ARBA00022448"/>
    </source>
</evidence>
<dbReference type="SUPFAM" id="SSF161093">
    <property type="entry name" value="MgtE membrane domain-like"/>
    <property type="match status" value="1"/>
</dbReference>
<keyword evidence="9" id="KW-1003">Cell membrane</keyword>
<evidence type="ECO:0000256" key="9">
    <source>
        <dbReference type="RuleBase" id="RU362011"/>
    </source>
</evidence>
<keyword evidence="5 9" id="KW-0460">Magnesium</keyword>
<dbReference type="InterPro" id="IPR036739">
    <property type="entry name" value="SLC41_membr_dom_sf"/>
</dbReference>